<name>A0ABD3TL06_9LAMI</name>
<evidence type="ECO:0000256" key="10">
    <source>
        <dbReference type="SAM" id="MobiDB-lite"/>
    </source>
</evidence>
<comment type="subcellular location">
    <subcellularLocation>
        <location evidence="1">Nucleus</location>
    </subcellularLocation>
</comment>
<evidence type="ECO:0000256" key="3">
    <source>
        <dbReference type="ARBA" id="ARBA00023015"/>
    </source>
</evidence>
<evidence type="ECO:0000313" key="12">
    <source>
        <dbReference type="EMBL" id="KAL3837782.1"/>
    </source>
</evidence>
<dbReference type="EMBL" id="JBJXBP010000003">
    <property type="protein sequence ID" value="KAL3837782.1"/>
    <property type="molecule type" value="Genomic_DNA"/>
</dbReference>
<feature type="compositionally biased region" description="Basic residues" evidence="10">
    <location>
        <begin position="65"/>
        <end position="77"/>
    </location>
</feature>
<proteinExistence type="inferred from homology"/>
<feature type="compositionally biased region" description="Polar residues" evidence="10">
    <location>
        <begin position="1"/>
        <end position="19"/>
    </location>
</feature>
<dbReference type="AlphaFoldDB" id="A0ABD3TL06"/>
<keyword evidence="3" id="KW-0805">Transcription regulation</keyword>
<comment type="similarity">
    <text evidence="9">Belongs to the AP2/ERF transcription factor family. ERF subfamily.</text>
</comment>
<evidence type="ECO:0000256" key="2">
    <source>
        <dbReference type="ARBA" id="ARBA00022821"/>
    </source>
</evidence>
<dbReference type="InterPro" id="IPR016177">
    <property type="entry name" value="DNA-bd_dom_sf"/>
</dbReference>
<organism evidence="12 13">
    <name type="scientific">Penstemon smallii</name>
    <dbReference type="NCBI Taxonomy" id="265156"/>
    <lineage>
        <taxon>Eukaryota</taxon>
        <taxon>Viridiplantae</taxon>
        <taxon>Streptophyta</taxon>
        <taxon>Embryophyta</taxon>
        <taxon>Tracheophyta</taxon>
        <taxon>Spermatophyta</taxon>
        <taxon>Magnoliopsida</taxon>
        <taxon>eudicotyledons</taxon>
        <taxon>Gunneridae</taxon>
        <taxon>Pentapetalae</taxon>
        <taxon>asterids</taxon>
        <taxon>lamiids</taxon>
        <taxon>Lamiales</taxon>
        <taxon>Plantaginaceae</taxon>
        <taxon>Cheloneae</taxon>
        <taxon>Penstemon</taxon>
    </lineage>
</organism>
<dbReference type="InterPro" id="IPR036955">
    <property type="entry name" value="AP2/ERF_dom_sf"/>
</dbReference>
<keyword evidence="7" id="KW-0804">Transcription</keyword>
<protein>
    <recommendedName>
        <fullName evidence="11">AP2/ERF domain-containing protein</fullName>
    </recommendedName>
</protein>
<keyword evidence="2" id="KW-0611">Plant defense</keyword>
<dbReference type="CDD" id="cd00018">
    <property type="entry name" value="AP2"/>
    <property type="match status" value="1"/>
</dbReference>
<evidence type="ECO:0000256" key="1">
    <source>
        <dbReference type="ARBA" id="ARBA00004123"/>
    </source>
</evidence>
<evidence type="ECO:0000259" key="11">
    <source>
        <dbReference type="PROSITE" id="PS51032"/>
    </source>
</evidence>
<dbReference type="PANTHER" id="PTHR31241:SF62">
    <property type="entry name" value="DEHYDRATION-RESPONSIVE ELEMENT-BINDING PROTEIN 2D"/>
    <property type="match status" value="1"/>
</dbReference>
<keyword evidence="5" id="KW-0238">DNA-binding</keyword>
<dbReference type="Pfam" id="PF00847">
    <property type="entry name" value="AP2"/>
    <property type="match status" value="1"/>
</dbReference>
<evidence type="ECO:0000256" key="5">
    <source>
        <dbReference type="ARBA" id="ARBA00023125"/>
    </source>
</evidence>
<dbReference type="GO" id="GO:0006952">
    <property type="term" value="P:defense response"/>
    <property type="evidence" value="ECO:0007669"/>
    <property type="project" value="UniProtKB-KW"/>
</dbReference>
<gene>
    <name evidence="12" type="ORF">ACJIZ3_022373</name>
</gene>
<evidence type="ECO:0000313" key="13">
    <source>
        <dbReference type="Proteomes" id="UP001634393"/>
    </source>
</evidence>
<evidence type="ECO:0000256" key="9">
    <source>
        <dbReference type="ARBA" id="ARBA00024343"/>
    </source>
</evidence>
<evidence type="ECO:0000256" key="8">
    <source>
        <dbReference type="ARBA" id="ARBA00023242"/>
    </source>
</evidence>
<dbReference type="Proteomes" id="UP001634393">
    <property type="component" value="Unassembled WGS sequence"/>
</dbReference>
<comment type="caution">
    <text evidence="12">The sequence shown here is derived from an EMBL/GenBank/DDBJ whole genome shotgun (WGS) entry which is preliminary data.</text>
</comment>
<keyword evidence="8" id="KW-0539">Nucleus</keyword>
<dbReference type="PROSITE" id="PS51032">
    <property type="entry name" value="AP2_ERF"/>
    <property type="match status" value="1"/>
</dbReference>
<dbReference type="SUPFAM" id="SSF54171">
    <property type="entry name" value="DNA-binding domain"/>
    <property type="match status" value="1"/>
</dbReference>
<evidence type="ECO:0000256" key="6">
    <source>
        <dbReference type="ARBA" id="ARBA00023159"/>
    </source>
</evidence>
<dbReference type="GO" id="GO:0005634">
    <property type="term" value="C:nucleus"/>
    <property type="evidence" value="ECO:0007669"/>
    <property type="project" value="UniProtKB-SubCell"/>
</dbReference>
<reference evidence="12 13" key="1">
    <citation type="submission" date="2024-12" db="EMBL/GenBank/DDBJ databases">
        <title>The unique morphological basis and parallel evolutionary history of personate flowers in Penstemon.</title>
        <authorList>
            <person name="Depatie T.H."/>
            <person name="Wessinger C.A."/>
        </authorList>
    </citation>
    <scope>NUCLEOTIDE SEQUENCE [LARGE SCALE GENOMIC DNA]</scope>
    <source>
        <strain evidence="12">WTNN_2</strain>
        <tissue evidence="12">Leaf</tissue>
    </source>
</reference>
<feature type="region of interest" description="Disordered" evidence="10">
    <location>
        <begin position="1"/>
        <end position="39"/>
    </location>
</feature>
<keyword evidence="4" id="KW-0346">Stress response</keyword>
<keyword evidence="13" id="KW-1185">Reference proteome</keyword>
<dbReference type="PANTHER" id="PTHR31241">
    <property type="entry name" value="DEHYDRATION-RESPONSIVE ELEMENT-BINDING PROTEIN 2C"/>
    <property type="match status" value="1"/>
</dbReference>
<dbReference type="FunFam" id="3.30.730.10:FF:000001">
    <property type="entry name" value="Ethylene-responsive transcription factor 2"/>
    <property type="match status" value="1"/>
</dbReference>
<dbReference type="SMART" id="SM00380">
    <property type="entry name" value="AP2"/>
    <property type="match status" value="1"/>
</dbReference>
<keyword evidence="6" id="KW-0010">Activator</keyword>
<dbReference type="GO" id="GO:0003677">
    <property type="term" value="F:DNA binding"/>
    <property type="evidence" value="ECO:0007669"/>
    <property type="project" value="UniProtKB-KW"/>
</dbReference>
<accession>A0ABD3TL06</accession>
<feature type="domain" description="AP2/ERF" evidence="11">
    <location>
        <begin position="89"/>
        <end position="146"/>
    </location>
</feature>
<evidence type="ECO:0000256" key="4">
    <source>
        <dbReference type="ARBA" id="ARBA00023016"/>
    </source>
</evidence>
<feature type="region of interest" description="Disordered" evidence="10">
    <location>
        <begin position="60"/>
        <end position="82"/>
    </location>
</feature>
<sequence length="345" mass="38121">MSTEIVRRSTQMDLLNQASKPAGNIRKRKSRSRRDGTKSIAETLAKWKEYNVKLDSITTNDKPVRKTPAKGSKKGCMKGKGGPENTRCNYRGVRQRTWGKWVAEIREPHRGNRLWLGTFSTAVEAARAYDEAAKAMYGPCARLNFPSYNSSSQETSSCGSTTSAISYDNIQPSVSKIKSKDGECIENEVLEPCTPMSDVKQEEGEEACRESKNECVGPSSLGGSKVEQFEEQASRELKNGCIGPSSVVEAKSEEDQFDGFPLDEMFDVDELLSALDSAPLVNRNGMGGYNGQYGEMGVDFPCQMQHTDEKEPGNSGLDFLRPGRQEDSNFTLDDLFLELDSDLAI</sequence>
<dbReference type="Gene3D" id="3.30.730.10">
    <property type="entry name" value="AP2/ERF domain"/>
    <property type="match status" value="1"/>
</dbReference>
<dbReference type="InterPro" id="IPR001471">
    <property type="entry name" value="AP2/ERF_dom"/>
</dbReference>
<dbReference type="PRINTS" id="PR00367">
    <property type="entry name" value="ETHRSPELEMNT"/>
</dbReference>
<evidence type="ECO:0000256" key="7">
    <source>
        <dbReference type="ARBA" id="ARBA00023163"/>
    </source>
</evidence>